<organism evidence="1 2">
    <name type="scientific">Schistosoma mattheei</name>
    <dbReference type="NCBI Taxonomy" id="31246"/>
    <lineage>
        <taxon>Eukaryota</taxon>
        <taxon>Metazoa</taxon>
        <taxon>Spiralia</taxon>
        <taxon>Lophotrochozoa</taxon>
        <taxon>Platyhelminthes</taxon>
        <taxon>Trematoda</taxon>
        <taxon>Digenea</taxon>
        <taxon>Strigeidida</taxon>
        <taxon>Schistosomatoidea</taxon>
        <taxon>Schistosomatidae</taxon>
        <taxon>Schistosoma</taxon>
    </lineage>
</organism>
<evidence type="ECO:0000313" key="2">
    <source>
        <dbReference type="Proteomes" id="UP000269396"/>
    </source>
</evidence>
<keyword evidence="2" id="KW-1185">Reference proteome</keyword>
<protein>
    <submittedName>
        <fullName evidence="1">Uncharacterized protein</fullName>
    </submittedName>
</protein>
<dbReference type="Proteomes" id="UP000269396">
    <property type="component" value="Unassembled WGS sequence"/>
</dbReference>
<feature type="non-terminal residue" evidence="1">
    <location>
        <position position="1"/>
    </location>
</feature>
<proteinExistence type="predicted"/>
<name>A0A183Q5X1_9TREM</name>
<dbReference type="STRING" id="31246.A0A183Q5X1"/>
<dbReference type="EMBL" id="UZAL01049395">
    <property type="protein sequence ID" value="VDP86217.1"/>
    <property type="molecule type" value="Genomic_DNA"/>
</dbReference>
<gene>
    <name evidence="1" type="ORF">SMTD_LOCUS22007</name>
</gene>
<dbReference type="AlphaFoldDB" id="A0A183Q5X1"/>
<sequence>CITSLCYLLVGDIYSLITYLGFVQWLAIGSCVFIVIVFRITRRHHPRPVKLKHLESNFIQDTNTMNFEKYQQKGVL</sequence>
<accession>A0A183Q5X1</accession>
<reference evidence="1 2" key="1">
    <citation type="submission" date="2018-11" db="EMBL/GenBank/DDBJ databases">
        <authorList>
            <consortium name="Pathogen Informatics"/>
        </authorList>
    </citation>
    <scope>NUCLEOTIDE SEQUENCE [LARGE SCALE GENOMIC DNA]</scope>
    <source>
        <strain>Denwood</strain>
        <strain evidence="2">Zambia</strain>
    </source>
</reference>
<evidence type="ECO:0000313" key="1">
    <source>
        <dbReference type="EMBL" id="VDP86217.1"/>
    </source>
</evidence>